<accession>A0ABU7L318</accession>
<evidence type="ECO:0000256" key="1">
    <source>
        <dbReference type="ARBA" id="ARBA00001974"/>
    </source>
</evidence>
<dbReference type="Gene3D" id="3.50.50.60">
    <property type="entry name" value="FAD/NAD(P)-binding domain"/>
    <property type="match status" value="2"/>
</dbReference>
<sequence length="385" mass="39242">MSGGASMRRGMHRIVVVGNGIAGQTVCDSLRTTGFAGELTIVGDERHGAYSRPALSKALLVDGGSHELAAPTHGATELLGVRAVGLDVAAHRVRLGDGTELPYDGVVIASGARARRPDGGALTLRTLDDALLLRERLASRPAVVVVGAGPLGMEVASAATQAGCTVTVVADTDPMRPQLGPYLSGVFTTAALAAGATIVYGTATGIDTNGVTCGDGTRIEADLVVAAIGDMPNLEWLTDSGLLTDGRLVTDSRGRVAPGIVAAGDVAALPIRGSVRRVPLWSSAVEQAKVAAAALLTGDSAPEFDAAPYFWTEQFGLHLKAVGHLPVTGAPDFLVGADPHGSALMHWRHPDGHGVAVAVDHRISIPKLRRAAATGQVAATGKTAA</sequence>
<dbReference type="PANTHER" id="PTHR43557">
    <property type="entry name" value="APOPTOSIS-INDUCING FACTOR 1"/>
    <property type="match status" value="1"/>
</dbReference>
<comment type="cofactor">
    <cofactor evidence="1">
        <name>FAD</name>
        <dbReference type="ChEBI" id="CHEBI:57692"/>
    </cofactor>
</comment>
<gene>
    <name evidence="6" type="ORF">Q7514_00030</name>
</gene>
<protein>
    <submittedName>
        <fullName evidence="6">FAD-dependent oxidoreductase</fullName>
    </submittedName>
</protein>
<dbReference type="InterPro" id="IPR050446">
    <property type="entry name" value="FAD-oxidoreductase/Apoptosis"/>
</dbReference>
<dbReference type="RefSeq" id="WP_330131241.1">
    <property type="nucleotide sequence ID" value="NZ_JAUTXY010000001.1"/>
</dbReference>
<dbReference type="PANTHER" id="PTHR43557:SF2">
    <property type="entry name" value="RIESKE DOMAIN-CONTAINING PROTEIN-RELATED"/>
    <property type="match status" value="1"/>
</dbReference>
<keyword evidence="2" id="KW-0285">Flavoprotein</keyword>
<evidence type="ECO:0000256" key="4">
    <source>
        <dbReference type="ARBA" id="ARBA00023002"/>
    </source>
</evidence>
<evidence type="ECO:0000313" key="6">
    <source>
        <dbReference type="EMBL" id="MEE2055918.1"/>
    </source>
</evidence>
<keyword evidence="7" id="KW-1185">Reference proteome</keyword>
<evidence type="ECO:0000259" key="5">
    <source>
        <dbReference type="Pfam" id="PF07992"/>
    </source>
</evidence>
<dbReference type="PRINTS" id="PR00368">
    <property type="entry name" value="FADPNR"/>
</dbReference>
<reference evidence="6 7" key="1">
    <citation type="submission" date="2023-07" db="EMBL/GenBank/DDBJ databases">
        <authorList>
            <person name="Girao M."/>
            <person name="Carvalho M.F."/>
        </authorList>
    </citation>
    <scope>NUCLEOTIDE SEQUENCE [LARGE SCALE GENOMIC DNA]</scope>
    <source>
        <strain evidence="6 7">YIM65754</strain>
    </source>
</reference>
<dbReference type="InterPro" id="IPR036188">
    <property type="entry name" value="FAD/NAD-bd_sf"/>
</dbReference>
<organism evidence="6 7">
    <name type="scientific">Rhodococcus artemisiae</name>
    <dbReference type="NCBI Taxonomy" id="714159"/>
    <lineage>
        <taxon>Bacteria</taxon>
        <taxon>Bacillati</taxon>
        <taxon>Actinomycetota</taxon>
        <taxon>Actinomycetes</taxon>
        <taxon>Mycobacteriales</taxon>
        <taxon>Nocardiaceae</taxon>
        <taxon>Rhodococcus</taxon>
    </lineage>
</organism>
<dbReference type="InterPro" id="IPR023753">
    <property type="entry name" value="FAD/NAD-binding_dom"/>
</dbReference>
<dbReference type="Gene3D" id="3.30.390.30">
    <property type="match status" value="1"/>
</dbReference>
<name>A0ABU7L318_9NOCA</name>
<comment type="caution">
    <text evidence="6">The sequence shown here is derived from an EMBL/GenBank/DDBJ whole genome shotgun (WGS) entry which is preliminary data.</text>
</comment>
<dbReference type="EMBL" id="JAUTXY010000001">
    <property type="protein sequence ID" value="MEE2055918.1"/>
    <property type="molecule type" value="Genomic_DNA"/>
</dbReference>
<evidence type="ECO:0000256" key="3">
    <source>
        <dbReference type="ARBA" id="ARBA00022827"/>
    </source>
</evidence>
<keyword evidence="4" id="KW-0560">Oxidoreductase</keyword>
<keyword evidence="3" id="KW-0274">FAD</keyword>
<proteinExistence type="predicted"/>
<dbReference type="SUPFAM" id="SSF51905">
    <property type="entry name" value="FAD/NAD(P)-binding domain"/>
    <property type="match status" value="2"/>
</dbReference>
<dbReference type="PRINTS" id="PR00469">
    <property type="entry name" value="PNDRDTASEII"/>
</dbReference>
<feature type="domain" description="FAD/NAD(P)-binding" evidence="5">
    <location>
        <begin position="13"/>
        <end position="288"/>
    </location>
</feature>
<dbReference type="Pfam" id="PF07992">
    <property type="entry name" value="Pyr_redox_2"/>
    <property type="match status" value="1"/>
</dbReference>
<dbReference type="InterPro" id="IPR016156">
    <property type="entry name" value="FAD/NAD-linked_Rdtase_dimer_sf"/>
</dbReference>
<dbReference type="Proteomes" id="UP001336020">
    <property type="component" value="Unassembled WGS sequence"/>
</dbReference>
<evidence type="ECO:0000256" key="2">
    <source>
        <dbReference type="ARBA" id="ARBA00022630"/>
    </source>
</evidence>
<evidence type="ECO:0000313" key="7">
    <source>
        <dbReference type="Proteomes" id="UP001336020"/>
    </source>
</evidence>
<dbReference type="SUPFAM" id="SSF55424">
    <property type="entry name" value="FAD/NAD-linked reductases, dimerisation (C-terminal) domain"/>
    <property type="match status" value="1"/>
</dbReference>